<proteinExistence type="predicted"/>
<feature type="domain" description="TLDc" evidence="2">
    <location>
        <begin position="405"/>
        <end position="604"/>
    </location>
</feature>
<comment type="caution">
    <text evidence="3">The sequence shown here is derived from an EMBL/GenBank/DDBJ whole genome shotgun (WGS) entry which is preliminary data.</text>
</comment>
<dbReference type="AlphaFoldDB" id="A0A8H4VY65"/>
<dbReference type="SMART" id="SM00584">
    <property type="entry name" value="TLDc"/>
    <property type="match status" value="1"/>
</dbReference>
<dbReference type="OrthoDB" id="10658620at2759"/>
<name>A0A8H4VY65_9HELO</name>
<evidence type="ECO:0000259" key="2">
    <source>
        <dbReference type="PROSITE" id="PS51886"/>
    </source>
</evidence>
<sequence length="604" mass="68153">MDEDPPPILSRTKFSSFEENDTQISDRKFVERMKDEGLMTSDPILERFTTEIYDTLFRDEQELVENIKDNFQAIKEPNPGIEVVSPSKFTAFLSQHFSGFEGFVQDGILAIYESFQVYGNFPFPAPSTETRPGLTFEQFLRAVAFMWDTQPYYPQATSLTYESFMGGVGGMGGNLGPHHGHYITGRQRTQQDRRRLDFRALAVKMRNPQPPSNEEMKNAKISITYFKKFVPDEGFGDAHLQLEFADEEDERGVDVVDVLNVTFPESDDPMDAPPMLCSLRSIAAQLPKQLYLLYEMRIPYSKLFGLVKLLLLVQLKYFGNVESYFADQIEGLNASAKCIINGFTEGEDVRWEAFDEVVKRNLPAFFLGGLHHIARPFLSPQEDGDDDEDDEDDDSLLTFPSNHTSILTYPLLAQLHTFSPTRSDDISWNNLHLLQHHSKSSLLTISTLQASLQTYTKPTLLLLSGYEINPLTSAKTHVVVGALIRSPWTSKETEHPDDETRLWKTTLFQLAPVQRVYATRKEKHNPFPVLQANGIGIGREVDDAAMEADMGTTGLVIDKRLDRAVFEHGKGDGRNGAFEGFCPFGVGKEGIVRIEVGVLEVWGC</sequence>
<feature type="region of interest" description="Disordered" evidence="1">
    <location>
        <begin position="1"/>
        <end position="21"/>
    </location>
</feature>
<protein>
    <recommendedName>
        <fullName evidence="2">TLDc domain-containing protein</fullName>
    </recommendedName>
</protein>
<accession>A0A8H4VY65</accession>
<dbReference type="Proteomes" id="UP000566819">
    <property type="component" value="Unassembled WGS sequence"/>
</dbReference>
<reference evidence="3 4" key="1">
    <citation type="submission" date="2020-03" db="EMBL/GenBank/DDBJ databases">
        <title>Draft Genome Sequence of Cudoniella acicularis.</title>
        <authorList>
            <person name="Buettner E."/>
            <person name="Kellner H."/>
        </authorList>
    </citation>
    <scope>NUCLEOTIDE SEQUENCE [LARGE SCALE GENOMIC DNA]</scope>
    <source>
        <strain evidence="3 4">DSM 108380</strain>
    </source>
</reference>
<organism evidence="3 4">
    <name type="scientific">Cudoniella acicularis</name>
    <dbReference type="NCBI Taxonomy" id="354080"/>
    <lineage>
        <taxon>Eukaryota</taxon>
        <taxon>Fungi</taxon>
        <taxon>Dikarya</taxon>
        <taxon>Ascomycota</taxon>
        <taxon>Pezizomycotina</taxon>
        <taxon>Leotiomycetes</taxon>
        <taxon>Helotiales</taxon>
        <taxon>Tricladiaceae</taxon>
        <taxon>Cudoniella</taxon>
    </lineage>
</organism>
<keyword evidence="4" id="KW-1185">Reference proteome</keyword>
<dbReference type="PROSITE" id="PS51886">
    <property type="entry name" value="TLDC"/>
    <property type="match status" value="1"/>
</dbReference>
<gene>
    <name evidence="3" type="ORF">G7Y89_g11068</name>
</gene>
<dbReference type="EMBL" id="JAAMPI010001029">
    <property type="protein sequence ID" value="KAF4627088.1"/>
    <property type="molecule type" value="Genomic_DNA"/>
</dbReference>
<dbReference type="Pfam" id="PF07534">
    <property type="entry name" value="TLD"/>
    <property type="match status" value="1"/>
</dbReference>
<evidence type="ECO:0000313" key="4">
    <source>
        <dbReference type="Proteomes" id="UP000566819"/>
    </source>
</evidence>
<evidence type="ECO:0000256" key="1">
    <source>
        <dbReference type="SAM" id="MobiDB-lite"/>
    </source>
</evidence>
<evidence type="ECO:0000313" key="3">
    <source>
        <dbReference type="EMBL" id="KAF4627088.1"/>
    </source>
</evidence>
<dbReference type="InterPro" id="IPR006571">
    <property type="entry name" value="TLDc_dom"/>
</dbReference>